<evidence type="ECO:0000256" key="1">
    <source>
        <dbReference type="SAM" id="MobiDB-lite"/>
    </source>
</evidence>
<evidence type="ECO:0000313" key="2">
    <source>
        <dbReference type="EMBL" id="SJM29271.1"/>
    </source>
</evidence>
<name>A0A2P9ADS1_9HYPH</name>
<dbReference type="EMBL" id="FUIG01000013">
    <property type="protein sequence ID" value="SJM29271.1"/>
    <property type="molecule type" value="Genomic_DNA"/>
</dbReference>
<accession>A0A2P9ADS1</accession>
<gene>
    <name evidence="2" type="ORF">BQ8482_111201</name>
</gene>
<feature type="compositionally biased region" description="Basic and acidic residues" evidence="1">
    <location>
        <begin position="501"/>
        <end position="510"/>
    </location>
</feature>
<reference evidence="3" key="1">
    <citation type="submission" date="2016-12" db="EMBL/GenBank/DDBJ databases">
        <authorList>
            <person name="Brunel B."/>
        </authorList>
    </citation>
    <scope>NUCLEOTIDE SEQUENCE [LARGE SCALE GENOMIC DNA]</scope>
</reference>
<dbReference type="Proteomes" id="UP000245698">
    <property type="component" value="Unassembled WGS sequence"/>
</dbReference>
<organism evidence="2 3">
    <name type="scientific">Mesorhizobium delmotii</name>
    <dbReference type="NCBI Taxonomy" id="1631247"/>
    <lineage>
        <taxon>Bacteria</taxon>
        <taxon>Pseudomonadati</taxon>
        <taxon>Pseudomonadota</taxon>
        <taxon>Alphaproteobacteria</taxon>
        <taxon>Hyphomicrobiales</taxon>
        <taxon>Phyllobacteriaceae</taxon>
        <taxon>Mesorhizobium</taxon>
    </lineage>
</organism>
<keyword evidence="3" id="KW-1185">Reference proteome</keyword>
<sequence length="510" mass="56515">MARIIDAITGWEMQYFADGAGKPPAGGVVLEEVSHHSYTFAKDIRLIGIRLQVEEVSPQNTVVNTRSHFLPLSDPPFVVGRIEEKSPTQIQSVPGMQNAFQKLREFDDALFMKNYFQSNGRPVGYVVRADYTLPLKYVDATWPNSEFSEIDISQRFLFSRLANVPPHEPGGVLEAARCHPITRFEIISRAGGAKEPSKNRFRISSIRFDYRLHLRLDTAFDPPKPGAPARTGNNAGLFRDEEMATSAAAPLAPAFDWAVSQVAFAAAEKPLILEVATVGLWEGAPLVGPRFSGNKTTIKQAPHCWDNVHWWGARGLGQPMISAPGAFHAAHIHWRWGGAGSTFRSTIPEIDTPKAPPGNEGYWWQSDGARILVDPAIWIQTIRIAVTRNRPNLNPLTPGVKLESLSTEDWNTLFTGLGTPVDIEAGDQIVLWYSAEVHRQTVFPTEHDEGKLERRSKTFLAGDAGSVFLHGIFFAHGAERSGFATGTRSAEHRPRSAATIRSERKWMRPA</sequence>
<dbReference type="AlphaFoldDB" id="A0A2P9ADS1"/>
<protein>
    <submittedName>
        <fullName evidence="2">Uncharacterized protein</fullName>
    </submittedName>
</protein>
<evidence type="ECO:0000313" key="3">
    <source>
        <dbReference type="Proteomes" id="UP000245698"/>
    </source>
</evidence>
<dbReference type="RefSeq" id="WP_123146807.1">
    <property type="nucleotide sequence ID" value="NZ_FUIG01000013.1"/>
</dbReference>
<feature type="region of interest" description="Disordered" evidence="1">
    <location>
        <begin position="484"/>
        <end position="510"/>
    </location>
</feature>
<proteinExistence type="predicted"/>